<gene>
    <name evidence="1" type="ORF">J2Z66_001894</name>
</gene>
<sequence length="39" mass="4252">MPEDMERSRHTYRGNTIPSHIMVAGVPASIKNQLGVSGN</sequence>
<evidence type="ECO:0000313" key="2">
    <source>
        <dbReference type="Proteomes" id="UP001519287"/>
    </source>
</evidence>
<name>A0ABS4ITU7_9BACL</name>
<reference evidence="1 2" key="1">
    <citation type="submission" date="2021-03" db="EMBL/GenBank/DDBJ databases">
        <title>Genomic Encyclopedia of Type Strains, Phase IV (KMG-IV): sequencing the most valuable type-strain genomes for metagenomic binning, comparative biology and taxonomic classification.</title>
        <authorList>
            <person name="Goeker M."/>
        </authorList>
    </citation>
    <scope>NUCLEOTIDE SEQUENCE [LARGE SCALE GENOMIC DNA]</scope>
    <source>
        <strain evidence="1 2">DSM 26048</strain>
    </source>
</reference>
<keyword evidence="2" id="KW-1185">Reference proteome</keyword>
<evidence type="ECO:0000313" key="1">
    <source>
        <dbReference type="EMBL" id="MBP1990296.1"/>
    </source>
</evidence>
<organism evidence="1 2">
    <name type="scientific">Paenibacillus eucommiae</name>
    <dbReference type="NCBI Taxonomy" id="1355755"/>
    <lineage>
        <taxon>Bacteria</taxon>
        <taxon>Bacillati</taxon>
        <taxon>Bacillota</taxon>
        <taxon>Bacilli</taxon>
        <taxon>Bacillales</taxon>
        <taxon>Paenibacillaceae</taxon>
        <taxon>Paenibacillus</taxon>
    </lineage>
</organism>
<comment type="caution">
    <text evidence="1">The sequence shown here is derived from an EMBL/GenBank/DDBJ whole genome shotgun (WGS) entry which is preliminary data.</text>
</comment>
<proteinExistence type="predicted"/>
<protein>
    <submittedName>
        <fullName evidence="1">Uncharacterized protein</fullName>
    </submittedName>
</protein>
<accession>A0ABS4ITU7</accession>
<dbReference type="Proteomes" id="UP001519287">
    <property type="component" value="Unassembled WGS sequence"/>
</dbReference>
<dbReference type="EMBL" id="JAGGLB010000004">
    <property type="protein sequence ID" value="MBP1990296.1"/>
    <property type="molecule type" value="Genomic_DNA"/>
</dbReference>